<evidence type="ECO:0000313" key="3">
    <source>
        <dbReference type="Proteomes" id="UP001529510"/>
    </source>
</evidence>
<sequence>FTSSIGAMLPMFLVLAFINSASLIIKNLVLEKELRLKEVLRVVGVQNGS</sequence>
<gene>
    <name evidence="2" type="ORF">M9458_014728</name>
</gene>
<feature type="non-terminal residue" evidence="2">
    <location>
        <position position="49"/>
    </location>
</feature>
<proteinExistence type="predicted"/>
<keyword evidence="1" id="KW-0472">Membrane</keyword>
<keyword evidence="1" id="KW-0812">Transmembrane</keyword>
<name>A0ABD0QN29_CIRMR</name>
<evidence type="ECO:0000313" key="2">
    <source>
        <dbReference type="EMBL" id="KAL0187629.1"/>
    </source>
</evidence>
<dbReference type="AlphaFoldDB" id="A0ABD0QN29"/>
<evidence type="ECO:0008006" key="4">
    <source>
        <dbReference type="Google" id="ProtNLM"/>
    </source>
</evidence>
<dbReference type="EMBL" id="JAMKFB020000007">
    <property type="protein sequence ID" value="KAL0187629.1"/>
    <property type="molecule type" value="Genomic_DNA"/>
</dbReference>
<feature type="non-terminal residue" evidence="2">
    <location>
        <position position="1"/>
    </location>
</feature>
<keyword evidence="1" id="KW-1133">Transmembrane helix</keyword>
<comment type="caution">
    <text evidence="2">The sequence shown here is derived from an EMBL/GenBank/DDBJ whole genome shotgun (WGS) entry which is preliminary data.</text>
</comment>
<feature type="transmembrane region" description="Helical" evidence="1">
    <location>
        <begin position="6"/>
        <end position="25"/>
    </location>
</feature>
<organism evidence="2 3">
    <name type="scientific">Cirrhinus mrigala</name>
    <name type="common">Mrigala</name>
    <dbReference type="NCBI Taxonomy" id="683832"/>
    <lineage>
        <taxon>Eukaryota</taxon>
        <taxon>Metazoa</taxon>
        <taxon>Chordata</taxon>
        <taxon>Craniata</taxon>
        <taxon>Vertebrata</taxon>
        <taxon>Euteleostomi</taxon>
        <taxon>Actinopterygii</taxon>
        <taxon>Neopterygii</taxon>
        <taxon>Teleostei</taxon>
        <taxon>Ostariophysi</taxon>
        <taxon>Cypriniformes</taxon>
        <taxon>Cyprinidae</taxon>
        <taxon>Labeoninae</taxon>
        <taxon>Labeonini</taxon>
        <taxon>Cirrhinus</taxon>
    </lineage>
</organism>
<protein>
    <recommendedName>
        <fullName evidence="4">MFS transporter</fullName>
    </recommendedName>
</protein>
<dbReference type="Proteomes" id="UP001529510">
    <property type="component" value="Unassembled WGS sequence"/>
</dbReference>
<reference evidence="2 3" key="1">
    <citation type="submission" date="2024-05" db="EMBL/GenBank/DDBJ databases">
        <title>Genome sequencing and assembly of Indian major carp, Cirrhinus mrigala (Hamilton, 1822).</title>
        <authorList>
            <person name="Mohindra V."/>
            <person name="Chowdhury L.M."/>
            <person name="Lal K."/>
            <person name="Jena J.K."/>
        </authorList>
    </citation>
    <scope>NUCLEOTIDE SEQUENCE [LARGE SCALE GENOMIC DNA]</scope>
    <source>
        <strain evidence="2">CM1030</strain>
        <tissue evidence="2">Blood</tissue>
    </source>
</reference>
<accession>A0ABD0QN29</accession>
<keyword evidence="3" id="KW-1185">Reference proteome</keyword>
<evidence type="ECO:0000256" key="1">
    <source>
        <dbReference type="SAM" id="Phobius"/>
    </source>
</evidence>